<feature type="non-terminal residue" evidence="1">
    <location>
        <position position="1"/>
    </location>
</feature>
<proteinExistence type="predicted"/>
<accession>A0A146JWJ7</accession>
<sequence>NTSFTKDEQELYESLYNGIPQFYSAYRQPFTGAAVPVFANEITKQVDQFLKFQIKYDTVIHKTKDIYDTIISMTQSRALLRYAMVAQLEGYIKGLYVARNRRLETGKKQEDEITSNIDYKFLDKMVKCCSKIRDDTQISQIKLQLMEIRQESPTSFFNVLLYSNFCINLCDDHHLETLDIMYHERSNALMLLLVYLERRGSQKIPTNPETLAFCLFMAVADQISKLEQSMLLEANKGKQFVDGVDELEFFGLEELLHQVDDRQLNQYGDALMNLFQLHVHRRLHINIQKKIGLLCLEHTYKLLVVCKTIETRTTKMYRFVDEKIEKQMKQRTNKVKSCIKEKIEKQMK</sequence>
<feature type="non-terminal residue" evidence="1">
    <location>
        <position position="348"/>
    </location>
</feature>
<dbReference type="AlphaFoldDB" id="A0A146JWJ7"/>
<dbReference type="EMBL" id="GDID01007623">
    <property type="protein sequence ID" value="JAP88983.1"/>
    <property type="molecule type" value="Transcribed_RNA"/>
</dbReference>
<organism evidence="1">
    <name type="scientific">Trepomonas sp. PC1</name>
    <dbReference type="NCBI Taxonomy" id="1076344"/>
    <lineage>
        <taxon>Eukaryota</taxon>
        <taxon>Metamonada</taxon>
        <taxon>Diplomonadida</taxon>
        <taxon>Hexamitidae</taxon>
        <taxon>Hexamitinae</taxon>
        <taxon>Trepomonas</taxon>
    </lineage>
</organism>
<evidence type="ECO:0000313" key="1">
    <source>
        <dbReference type="EMBL" id="JAP88983.1"/>
    </source>
</evidence>
<name>A0A146JWJ7_9EUKA</name>
<protein>
    <submittedName>
        <fullName evidence="1">Uncharacterized protein</fullName>
    </submittedName>
</protein>
<reference evidence="1" key="1">
    <citation type="submission" date="2015-07" db="EMBL/GenBank/DDBJ databases">
        <title>Adaptation to a free-living lifestyle via gene acquisitions in the diplomonad Trepomonas sp. PC1.</title>
        <authorList>
            <person name="Xu F."/>
            <person name="Jerlstrom-Hultqvist J."/>
            <person name="Kolisko M."/>
            <person name="Simpson A.G.B."/>
            <person name="Roger A.J."/>
            <person name="Svard S.G."/>
            <person name="Andersson J.O."/>
        </authorList>
    </citation>
    <scope>NUCLEOTIDE SEQUENCE</scope>
    <source>
        <strain evidence="1">PC1</strain>
    </source>
</reference>
<gene>
    <name evidence="1" type="ORF">TPC1_31522</name>
</gene>